<reference evidence="1 2" key="1">
    <citation type="submission" date="2021-06" db="EMBL/GenBank/DDBJ databases">
        <authorList>
            <person name="Kallberg Y."/>
            <person name="Tangrot J."/>
            <person name="Rosling A."/>
        </authorList>
    </citation>
    <scope>NUCLEOTIDE SEQUENCE [LARGE SCALE GENOMIC DNA]</scope>
    <source>
        <strain evidence="1 2">120-4 pot B 10/14</strain>
    </source>
</reference>
<proteinExistence type="predicted"/>
<comment type="caution">
    <text evidence="1">The sequence shown here is derived from an EMBL/GenBank/DDBJ whole genome shotgun (WGS) entry which is preliminary data.</text>
</comment>
<name>A0ABN7W6F8_GIGMA</name>
<organism evidence="1 2">
    <name type="scientific">Gigaspora margarita</name>
    <dbReference type="NCBI Taxonomy" id="4874"/>
    <lineage>
        <taxon>Eukaryota</taxon>
        <taxon>Fungi</taxon>
        <taxon>Fungi incertae sedis</taxon>
        <taxon>Mucoromycota</taxon>
        <taxon>Glomeromycotina</taxon>
        <taxon>Glomeromycetes</taxon>
        <taxon>Diversisporales</taxon>
        <taxon>Gigasporaceae</taxon>
        <taxon>Gigaspora</taxon>
    </lineage>
</organism>
<evidence type="ECO:0000313" key="2">
    <source>
        <dbReference type="Proteomes" id="UP000789901"/>
    </source>
</evidence>
<dbReference type="EMBL" id="CAJVQB010031388">
    <property type="protein sequence ID" value="CAG8816827.1"/>
    <property type="molecule type" value="Genomic_DNA"/>
</dbReference>
<gene>
    <name evidence="1" type="ORF">GMARGA_LOCUS26644</name>
</gene>
<keyword evidence="2" id="KW-1185">Reference proteome</keyword>
<dbReference type="Proteomes" id="UP000789901">
    <property type="component" value="Unassembled WGS sequence"/>
</dbReference>
<evidence type="ECO:0000313" key="1">
    <source>
        <dbReference type="EMBL" id="CAG8816827.1"/>
    </source>
</evidence>
<sequence length="45" mass="5121">CTSSKTPRMCVLIWVLWILKEKGLLARFYTFAVALGSLLDKSVDF</sequence>
<protein>
    <submittedName>
        <fullName evidence="1">30064_t:CDS:1</fullName>
    </submittedName>
</protein>
<accession>A0ABN7W6F8</accession>
<feature type="non-terminal residue" evidence="1">
    <location>
        <position position="1"/>
    </location>
</feature>